<accession>A0ABP0IG04</accession>
<organism evidence="2 3">
    <name type="scientific">Durusdinium trenchii</name>
    <dbReference type="NCBI Taxonomy" id="1381693"/>
    <lineage>
        <taxon>Eukaryota</taxon>
        <taxon>Sar</taxon>
        <taxon>Alveolata</taxon>
        <taxon>Dinophyceae</taxon>
        <taxon>Suessiales</taxon>
        <taxon>Symbiodiniaceae</taxon>
        <taxon>Durusdinium</taxon>
    </lineage>
</organism>
<feature type="transmembrane region" description="Helical" evidence="1">
    <location>
        <begin position="83"/>
        <end position="103"/>
    </location>
</feature>
<dbReference type="Proteomes" id="UP001642484">
    <property type="component" value="Unassembled WGS sequence"/>
</dbReference>
<keyword evidence="1" id="KW-1133">Transmembrane helix</keyword>
<keyword evidence="3" id="KW-1185">Reference proteome</keyword>
<protein>
    <submittedName>
        <fullName evidence="2">Uncharacterized protein</fullName>
    </submittedName>
</protein>
<evidence type="ECO:0000256" key="1">
    <source>
        <dbReference type="SAM" id="Phobius"/>
    </source>
</evidence>
<comment type="caution">
    <text evidence="2">The sequence shown here is derived from an EMBL/GenBank/DDBJ whole genome shotgun (WGS) entry which is preliminary data.</text>
</comment>
<sequence length="104" mass="12604">MANPDVVCMLPAFDTRDCILHGAWDTWGEWLWFVWTYSSGWKEWFPAYQFLSRHARMPEHKDWDMRYIKHTKSDWWYNTLPQYSKLAAVACFLNLLLFFNAFAI</sequence>
<evidence type="ECO:0000313" key="2">
    <source>
        <dbReference type="EMBL" id="CAK9000402.1"/>
    </source>
</evidence>
<dbReference type="EMBL" id="CAXAMN010002601">
    <property type="protein sequence ID" value="CAK9000402.1"/>
    <property type="molecule type" value="Genomic_DNA"/>
</dbReference>
<keyword evidence="1" id="KW-0472">Membrane</keyword>
<evidence type="ECO:0000313" key="3">
    <source>
        <dbReference type="Proteomes" id="UP001642484"/>
    </source>
</evidence>
<name>A0ABP0IG04_9DINO</name>
<keyword evidence="1" id="KW-0812">Transmembrane</keyword>
<proteinExistence type="predicted"/>
<reference evidence="2 3" key="1">
    <citation type="submission" date="2024-02" db="EMBL/GenBank/DDBJ databases">
        <authorList>
            <person name="Chen Y."/>
            <person name="Shah S."/>
            <person name="Dougan E. K."/>
            <person name="Thang M."/>
            <person name="Chan C."/>
        </authorList>
    </citation>
    <scope>NUCLEOTIDE SEQUENCE [LARGE SCALE GENOMIC DNA]</scope>
</reference>
<gene>
    <name evidence="2" type="ORF">CCMP2556_LOCUS6054</name>
</gene>